<reference evidence="3" key="1">
    <citation type="submission" date="2023-05" db="EMBL/GenBank/DDBJ databases">
        <title>Nepenthes gracilis genome sequencing.</title>
        <authorList>
            <person name="Fukushima K."/>
        </authorList>
    </citation>
    <scope>NUCLEOTIDE SEQUENCE</scope>
    <source>
        <strain evidence="3">SING2019-196</strain>
    </source>
</reference>
<organism evidence="3 4">
    <name type="scientific">Nepenthes gracilis</name>
    <name type="common">Slender pitcher plant</name>
    <dbReference type="NCBI Taxonomy" id="150966"/>
    <lineage>
        <taxon>Eukaryota</taxon>
        <taxon>Viridiplantae</taxon>
        <taxon>Streptophyta</taxon>
        <taxon>Embryophyta</taxon>
        <taxon>Tracheophyta</taxon>
        <taxon>Spermatophyta</taxon>
        <taxon>Magnoliopsida</taxon>
        <taxon>eudicotyledons</taxon>
        <taxon>Gunneridae</taxon>
        <taxon>Pentapetalae</taxon>
        <taxon>Caryophyllales</taxon>
        <taxon>Nepenthaceae</taxon>
        <taxon>Nepenthes</taxon>
    </lineage>
</organism>
<dbReference type="PANTHER" id="PTHR31355">
    <property type="entry name" value="MICROTUBULE-ASSOCIATED PROTEIN TORTIFOLIA1"/>
    <property type="match status" value="1"/>
</dbReference>
<name>A0AAD3XT24_NEPGR</name>
<keyword evidence="4" id="KW-1185">Reference proteome</keyword>
<feature type="region of interest" description="Disordered" evidence="1">
    <location>
        <begin position="334"/>
        <end position="401"/>
    </location>
</feature>
<dbReference type="InterPro" id="IPR016024">
    <property type="entry name" value="ARM-type_fold"/>
</dbReference>
<feature type="compositionally biased region" description="Polar residues" evidence="1">
    <location>
        <begin position="342"/>
        <end position="381"/>
    </location>
</feature>
<gene>
    <name evidence="3" type="ORF">Nepgr_017187</name>
</gene>
<dbReference type="EMBL" id="BSYO01000015">
    <property type="protein sequence ID" value="GMH15346.1"/>
    <property type="molecule type" value="Genomic_DNA"/>
</dbReference>
<dbReference type="InterPro" id="IPR011989">
    <property type="entry name" value="ARM-like"/>
</dbReference>
<dbReference type="Proteomes" id="UP001279734">
    <property type="component" value="Unassembled WGS sequence"/>
</dbReference>
<evidence type="ECO:0000313" key="3">
    <source>
        <dbReference type="EMBL" id="GMH15346.1"/>
    </source>
</evidence>
<feature type="compositionally biased region" description="Polar residues" evidence="1">
    <location>
        <begin position="302"/>
        <end position="318"/>
    </location>
</feature>
<protein>
    <recommendedName>
        <fullName evidence="2">TORTIFOLIA1/SINE1-2 N-terminal domain-containing protein</fullName>
    </recommendedName>
</protein>
<comment type="caution">
    <text evidence="3">The sequence shown here is derived from an EMBL/GenBank/DDBJ whole genome shotgun (WGS) entry which is preliminary data.</text>
</comment>
<dbReference type="PANTHER" id="PTHR31355:SF8">
    <property type="entry name" value="TORTIFOLIA1-LIKE PROTEIN 3"/>
    <property type="match status" value="1"/>
</dbReference>
<accession>A0AAD3XT24</accession>
<dbReference type="Pfam" id="PF24714">
    <property type="entry name" value="TOR1L1_N"/>
    <property type="match status" value="1"/>
</dbReference>
<dbReference type="InterPro" id="IPR033337">
    <property type="entry name" value="TORTIFOLIA1/SINE1-2"/>
</dbReference>
<dbReference type="GO" id="GO:0005874">
    <property type="term" value="C:microtubule"/>
    <property type="evidence" value="ECO:0007669"/>
    <property type="project" value="InterPro"/>
</dbReference>
<dbReference type="InterPro" id="IPR057600">
    <property type="entry name" value="TORTIFOLIA1/SINE1-2_N"/>
</dbReference>
<evidence type="ECO:0000313" key="4">
    <source>
        <dbReference type="Proteomes" id="UP001279734"/>
    </source>
</evidence>
<feature type="region of interest" description="Disordered" evidence="1">
    <location>
        <begin position="299"/>
        <end position="318"/>
    </location>
</feature>
<evidence type="ECO:0000259" key="2">
    <source>
        <dbReference type="Pfam" id="PF24714"/>
    </source>
</evidence>
<evidence type="ECO:0000256" key="1">
    <source>
        <dbReference type="SAM" id="MobiDB-lite"/>
    </source>
</evidence>
<dbReference type="FunFam" id="1.25.10.10:FF:000549">
    <property type="entry name" value="ARM repeat superfamily protein"/>
    <property type="match status" value="1"/>
</dbReference>
<dbReference type="GO" id="GO:0008017">
    <property type="term" value="F:microtubule binding"/>
    <property type="evidence" value="ECO:0007669"/>
    <property type="project" value="InterPro"/>
</dbReference>
<dbReference type="SUPFAM" id="SSF48371">
    <property type="entry name" value="ARM repeat"/>
    <property type="match status" value="1"/>
</dbReference>
<feature type="domain" description="TORTIFOLIA1/SINE1-2 N-terminal" evidence="2">
    <location>
        <begin position="15"/>
        <end position="291"/>
    </location>
</feature>
<proteinExistence type="predicted"/>
<sequence length="690" mass="75314">MSKFSAAATSVAGTHELKQRVLTCLDRLSDRDTLSHATAELESIARTLTPDYLFPFLSCCLSVDSAHKAPVRSQSVRLLSVLASTHRNFLSPHLPKIISSLLRRLRDSDSSVRSACVDVVISLSQNLTSSPFRAFLEPLLAAVLIEQDYNVQIGSALCLSAAIGSSPEVEEAEMRKALPKLVKLARSESFRAKPALLGLIGSVVEVNGGSVVNTRSLMSSVVNCVVDLLSSEDWAARKAAAEVLEKLAVTAKRDLAAEVKKFCVDSLEGRRFDKVKIARETLNRALAAWKEIPAVSEEDSPVSMSISSNSKDTTSGGCSSHVFQSYHNAIFETHQPKKTMSKSRSSLSDESTVTFSPPISKSSSTAGYETPQSKNTRSKSMPSMLDGSTAAGTKKKKSPVMTNDKKLRIPVSQNLGKKPCNWKIDMSVPKTLSVGVASDDDIDMPETLSFGIPASSENETSLHSMPETSLSFFKKTREEKMRKFGRFGSASRVVPFQDETESEVAVVNRTAIQDVFDNNAEFEGLSVIREQLVQIERQQSTLLDVLQSFMGASRNGITSLETRVSGLERALDQISYDMALQNGMIPNDSSGRKTCCMLPGAEFLSPKFWRTESRYSAAPKSFFSGSKNHMPNRDAGTELMEANGKRLPSDVCRDPWRSMELNSIKAGKSITQNQQRVKACVVGRFDGAVS</sequence>
<dbReference type="AlphaFoldDB" id="A0AAD3XT24"/>
<dbReference type="Gene3D" id="1.25.10.10">
    <property type="entry name" value="Leucine-rich Repeat Variant"/>
    <property type="match status" value="1"/>
</dbReference>